<dbReference type="InterPro" id="IPR000374">
    <property type="entry name" value="PC_trans"/>
</dbReference>
<keyword evidence="9" id="KW-0443">Lipid metabolism</keyword>
<evidence type="ECO:0000256" key="9">
    <source>
        <dbReference type="ARBA" id="ARBA00023098"/>
    </source>
</evidence>
<feature type="region of interest" description="Disordered" evidence="13">
    <location>
        <begin position="1"/>
        <end position="24"/>
    </location>
</feature>
<evidence type="ECO:0000256" key="5">
    <source>
        <dbReference type="ARBA" id="ARBA00022679"/>
    </source>
</evidence>
<dbReference type="Pfam" id="PF01148">
    <property type="entry name" value="CTP_transf_1"/>
    <property type="match status" value="1"/>
</dbReference>
<proteinExistence type="inferred from homology"/>
<dbReference type="GO" id="GO:0016024">
    <property type="term" value="P:CDP-diacylglycerol biosynthetic process"/>
    <property type="evidence" value="ECO:0007669"/>
    <property type="project" value="TreeGrafter"/>
</dbReference>
<dbReference type="PANTHER" id="PTHR46382:SF1">
    <property type="entry name" value="PHOSPHATIDATE CYTIDYLYLTRANSFERASE"/>
    <property type="match status" value="1"/>
</dbReference>
<keyword evidence="11" id="KW-0594">Phospholipid biosynthesis</keyword>
<gene>
    <name evidence="15" type="ORF">UFOPK3789_01414</name>
</gene>
<evidence type="ECO:0000256" key="7">
    <source>
        <dbReference type="ARBA" id="ARBA00022695"/>
    </source>
</evidence>
<evidence type="ECO:0000313" key="15">
    <source>
        <dbReference type="EMBL" id="CAB4963169.1"/>
    </source>
</evidence>
<evidence type="ECO:0000256" key="14">
    <source>
        <dbReference type="SAM" id="Phobius"/>
    </source>
</evidence>
<feature type="transmembrane region" description="Helical" evidence="14">
    <location>
        <begin position="351"/>
        <end position="376"/>
    </location>
</feature>
<evidence type="ECO:0000256" key="2">
    <source>
        <dbReference type="ARBA" id="ARBA00010185"/>
    </source>
</evidence>
<sequence>MNDRFEGDELGISKEEPFSGSDGVRIIAPEEARSVVEAGLAEGHAVEVDEEPDSATASASAGSLGLLFPPAGESSHPTASVRSITPPPRLVPIEAAPESAPLASEGVRIVGATTAGEATGEVPALVTPSLTPEASFEEASQSLEGTEAGDLPQDLPHWSEPPTGEHAVIGAVDSTDAPRFRSGADDWDQIDDAIVVDEDSGDDEPGGFIATVASDDDAAFAAEVEARRRVRSVNSQGGGARPAIVASAPADLTTRLITGAAIAVPALICFKLGRTTTALLVAVIVGLAALEFFDAMRKVGFRPATLIGVIASVAIIPIAFTRGEFAYPLVLSLVVSFSLLWFLFRAGPGRPLVGICVTIGGFAYVGGLAGFAGLMLGYSNGIGLVVGLAICVIAYDSFGYLVGKKFGRTPLSPQVSPGKTLEGLVGGMVASIVVSVLVVSHIHPWGGIGNSFLLGLTVAVVAPLGDLCESMIKRDLRIKDFGSILPGHGGVLDRFDALLFVLPAGYFLARALKLG</sequence>
<keyword evidence="10 14" id="KW-0472">Membrane</keyword>
<name>A0A6J7LAM7_9ZZZZ</name>
<reference evidence="15" key="1">
    <citation type="submission" date="2020-05" db="EMBL/GenBank/DDBJ databases">
        <authorList>
            <person name="Chiriac C."/>
            <person name="Salcher M."/>
            <person name="Ghai R."/>
            <person name="Kavagutti S V."/>
        </authorList>
    </citation>
    <scope>NUCLEOTIDE SEQUENCE</scope>
</reference>
<evidence type="ECO:0000256" key="10">
    <source>
        <dbReference type="ARBA" id="ARBA00023136"/>
    </source>
</evidence>
<feature type="transmembrane region" description="Helical" evidence="14">
    <location>
        <begin position="326"/>
        <end position="344"/>
    </location>
</feature>
<keyword evidence="3" id="KW-1003">Cell membrane</keyword>
<feature type="transmembrane region" description="Helical" evidence="14">
    <location>
        <begin position="275"/>
        <end position="293"/>
    </location>
</feature>
<feature type="transmembrane region" description="Helical" evidence="14">
    <location>
        <begin position="300"/>
        <end position="320"/>
    </location>
</feature>
<protein>
    <submittedName>
        <fullName evidence="15">Unannotated protein</fullName>
    </submittedName>
</protein>
<evidence type="ECO:0000256" key="11">
    <source>
        <dbReference type="ARBA" id="ARBA00023209"/>
    </source>
</evidence>
<evidence type="ECO:0000256" key="13">
    <source>
        <dbReference type="SAM" id="MobiDB-lite"/>
    </source>
</evidence>
<dbReference type="GO" id="GO:0005886">
    <property type="term" value="C:plasma membrane"/>
    <property type="evidence" value="ECO:0007669"/>
    <property type="project" value="UniProtKB-SubCell"/>
</dbReference>
<feature type="transmembrane region" description="Helical" evidence="14">
    <location>
        <begin position="382"/>
        <end position="402"/>
    </location>
</feature>
<dbReference type="EMBL" id="CAFBNL010000135">
    <property type="protein sequence ID" value="CAB4963169.1"/>
    <property type="molecule type" value="Genomic_DNA"/>
</dbReference>
<feature type="compositionally biased region" description="Low complexity" evidence="13">
    <location>
        <begin position="54"/>
        <end position="67"/>
    </location>
</feature>
<evidence type="ECO:0000256" key="12">
    <source>
        <dbReference type="ARBA" id="ARBA00023264"/>
    </source>
</evidence>
<organism evidence="15">
    <name type="scientific">freshwater metagenome</name>
    <dbReference type="NCBI Taxonomy" id="449393"/>
    <lineage>
        <taxon>unclassified sequences</taxon>
        <taxon>metagenomes</taxon>
        <taxon>ecological metagenomes</taxon>
    </lineage>
</organism>
<evidence type="ECO:0000256" key="3">
    <source>
        <dbReference type="ARBA" id="ARBA00022475"/>
    </source>
</evidence>
<keyword evidence="7" id="KW-0548">Nucleotidyltransferase</keyword>
<feature type="region of interest" description="Disordered" evidence="13">
    <location>
        <begin position="43"/>
        <end position="92"/>
    </location>
</feature>
<dbReference type="PANTHER" id="PTHR46382">
    <property type="entry name" value="PHOSPHATIDATE CYTIDYLYLTRANSFERASE"/>
    <property type="match status" value="1"/>
</dbReference>
<keyword evidence="4" id="KW-0444">Lipid biosynthesis</keyword>
<keyword evidence="5" id="KW-0808">Transferase</keyword>
<dbReference type="PROSITE" id="PS01315">
    <property type="entry name" value="CDS"/>
    <property type="match status" value="1"/>
</dbReference>
<evidence type="ECO:0000256" key="6">
    <source>
        <dbReference type="ARBA" id="ARBA00022692"/>
    </source>
</evidence>
<dbReference type="GO" id="GO:0004605">
    <property type="term" value="F:phosphatidate cytidylyltransferase activity"/>
    <property type="evidence" value="ECO:0007669"/>
    <property type="project" value="TreeGrafter"/>
</dbReference>
<comment type="similarity">
    <text evidence="2">Belongs to the CDS family.</text>
</comment>
<feature type="compositionally biased region" description="Basic and acidic residues" evidence="13">
    <location>
        <begin position="1"/>
        <end position="17"/>
    </location>
</feature>
<evidence type="ECO:0000256" key="4">
    <source>
        <dbReference type="ARBA" id="ARBA00022516"/>
    </source>
</evidence>
<keyword evidence="8 14" id="KW-1133">Transmembrane helix</keyword>
<feature type="transmembrane region" description="Helical" evidence="14">
    <location>
        <begin position="423"/>
        <end position="442"/>
    </location>
</feature>
<evidence type="ECO:0000256" key="1">
    <source>
        <dbReference type="ARBA" id="ARBA00004651"/>
    </source>
</evidence>
<keyword evidence="6 14" id="KW-0812">Transmembrane</keyword>
<keyword evidence="12" id="KW-1208">Phospholipid metabolism</keyword>
<accession>A0A6J7LAM7</accession>
<comment type="subcellular location">
    <subcellularLocation>
        <location evidence="1">Cell membrane</location>
        <topology evidence="1">Multi-pass membrane protein</topology>
    </subcellularLocation>
</comment>
<dbReference type="AlphaFoldDB" id="A0A6J7LAM7"/>
<evidence type="ECO:0000256" key="8">
    <source>
        <dbReference type="ARBA" id="ARBA00022989"/>
    </source>
</evidence>